<proteinExistence type="predicted"/>
<evidence type="ECO:0000313" key="2">
    <source>
        <dbReference type="EMBL" id="KAJ1114391.1"/>
    </source>
</evidence>
<evidence type="ECO:0000256" key="1">
    <source>
        <dbReference type="SAM" id="MobiDB-lite"/>
    </source>
</evidence>
<comment type="caution">
    <text evidence="2">The sequence shown here is derived from an EMBL/GenBank/DDBJ whole genome shotgun (WGS) entry which is preliminary data.</text>
</comment>
<feature type="compositionally biased region" description="Polar residues" evidence="1">
    <location>
        <begin position="165"/>
        <end position="177"/>
    </location>
</feature>
<keyword evidence="3" id="KW-1185">Reference proteome</keyword>
<sequence>MPSGGDGARKRAARHCSGAQNQPDGEMRPECDHAQDGRHDLNRGGKRARTPPSTEVGGRDTKEVRREPGALRTTQVSGDSERWPWIWRGQQAQLRPVKKAAGAPAPSPCVGVAGMRRGSGERRELLPMVEASAPHSPGTNEEPRGVGSGAPPHCISKKAAHPGLKSSNHGPETSSRLCLTRMGAQGVQGRKEPSHDR</sequence>
<reference evidence="2" key="1">
    <citation type="journal article" date="2022" name="bioRxiv">
        <title>Sequencing and chromosome-scale assembly of the giantPleurodeles waltlgenome.</title>
        <authorList>
            <person name="Brown T."/>
            <person name="Elewa A."/>
            <person name="Iarovenko S."/>
            <person name="Subramanian E."/>
            <person name="Araus A.J."/>
            <person name="Petzold A."/>
            <person name="Susuki M."/>
            <person name="Suzuki K.-i.T."/>
            <person name="Hayashi T."/>
            <person name="Toyoda A."/>
            <person name="Oliveira C."/>
            <person name="Osipova E."/>
            <person name="Leigh N.D."/>
            <person name="Simon A."/>
            <person name="Yun M.H."/>
        </authorList>
    </citation>
    <scope>NUCLEOTIDE SEQUENCE</scope>
    <source>
        <strain evidence="2">20211129_DDA</strain>
        <tissue evidence="2">Liver</tissue>
    </source>
</reference>
<dbReference type="EMBL" id="JANPWB010000012">
    <property type="protein sequence ID" value="KAJ1114391.1"/>
    <property type="molecule type" value="Genomic_DNA"/>
</dbReference>
<gene>
    <name evidence="2" type="ORF">NDU88_002629</name>
</gene>
<dbReference type="Proteomes" id="UP001066276">
    <property type="component" value="Chromosome 8"/>
</dbReference>
<organism evidence="2 3">
    <name type="scientific">Pleurodeles waltl</name>
    <name type="common">Iberian ribbed newt</name>
    <dbReference type="NCBI Taxonomy" id="8319"/>
    <lineage>
        <taxon>Eukaryota</taxon>
        <taxon>Metazoa</taxon>
        <taxon>Chordata</taxon>
        <taxon>Craniata</taxon>
        <taxon>Vertebrata</taxon>
        <taxon>Euteleostomi</taxon>
        <taxon>Amphibia</taxon>
        <taxon>Batrachia</taxon>
        <taxon>Caudata</taxon>
        <taxon>Salamandroidea</taxon>
        <taxon>Salamandridae</taxon>
        <taxon>Pleurodelinae</taxon>
        <taxon>Pleurodeles</taxon>
    </lineage>
</organism>
<evidence type="ECO:0000313" key="3">
    <source>
        <dbReference type="Proteomes" id="UP001066276"/>
    </source>
</evidence>
<name>A0AAV7NEJ6_PLEWA</name>
<feature type="region of interest" description="Disordered" evidence="1">
    <location>
        <begin position="96"/>
        <end position="197"/>
    </location>
</feature>
<feature type="compositionally biased region" description="Basic and acidic residues" evidence="1">
    <location>
        <begin position="57"/>
        <end position="69"/>
    </location>
</feature>
<dbReference type="AlphaFoldDB" id="A0AAV7NEJ6"/>
<accession>A0AAV7NEJ6</accession>
<protein>
    <submittedName>
        <fullName evidence="2">Uncharacterized protein</fullName>
    </submittedName>
</protein>
<feature type="region of interest" description="Disordered" evidence="1">
    <location>
        <begin position="1"/>
        <end position="84"/>
    </location>
</feature>
<feature type="compositionally biased region" description="Basic and acidic residues" evidence="1">
    <location>
        <begin position="25"/>
        <end position="43"/>
    </location>
</feature>